<proteinExistence type="predicted"/>
<accession>N1PCU3</accession>
<dbReference type="AlphaFoldDB" id="N1PCU3"/>
<evidence type="ECO:0000313" key="2">
    <source>
        <dbReference type="Proteomes" id="UP000016933"/>
    </source>
</evidence>
<organism evidence="1 2">
    <name type="scientific">Dothistroma septosporum (strain NZE10 / CBS 128990)</name>
    <name type="common">Red band needle blight fungus</name>
    <name type="synonym">Mycosphaerella pini</name>
    <dbReference type="NCBI Taxonomy" id="675120"/>
    <lineage>
        <taxon>Eukaryota</taxon>
        <taxon>Fungi</taxon>
        <taxon>Dikarya</taxon>
        <taxon>Ascomycota</taxon>
        <taxon>Pezizomycotina</taxon>
        <taxon>Dothideomycetes</taxon>
        <taxon>Dothideomycetidae</taxon>
        <taxon>Mycosphaerellales</taxon>
        <taxon>Mycosphaerellaceae</taxon>
        <taxon>Dothistroma</taxon>
    </lineage>
</organism>
<dbReference type="EMBL" id="KB446544">
    <property type="protein sequence ID" value="EME39874.1"/>
    <property type="molecule type" value="Genomic_DNA"/>
</dbReference>
<evidence type="ECO:0000313" key="1">
    <source>
        <dbReference type="EMBL" id="EME39874.1"/>
    </source>
</evidence>
<keyword evidence="2" id="KW-1185">Reference proteome</keyword>
<dbReference type="HOGENOM" id="CLU_2145789_0_0_1"/>
<reference evidence="2" key="1">
    <citation type="journal article" date="2012" name="PLoS Genet.">
        <title>The genomes of the fungal plant pathogens Cladosporium fulvum and Dothistroma septosporum reveal adaptation to different hosts and lifestyles but also signatures of common ancestry.</title>
        <authorList>
            <person name="de Wit P.J.G.M."/>
            <person name="van der Burgt A."/>
            <person name="Oekmen B."/>
            <person name="Stergiopoulos I."/>
            <person name="Abd-Elsalam K.A."/>
            <person name="Aerts A.L."/>
            <person name="Bahkali A.H."/>
            <person name="Beenen H.G."/>
            <person name="Chettri P."/>
            <person name="Cox M.P."/>
            <person name="Datema E."/>
            <person name="de Vries R.P."/>
            <person name="Dhillon B."/>
            <person name="Ganley A.R."/>
            <person name="Griffiths S.A."/>
            <person name="Guo Y."/>
            <person name="Hamelin R.C."/>
            <person name="Henrissat B."/>
            <person name="Kabir M.S."/>
            <person name="Jashni M.K."/>
            <person name="Kema G."/>
            <person name="Klaubauf S."/>
            <person name="Lapidus A."/>
            <person name="Levasseur A."/>
            <person name="Lindquist E."/>
            <person name="Mehrabi R."/>
            <person name="Ohm R.A."/>
            <person name="Owen T.J."/>
            <person name="Salamov A."/>
            <person name="Schwelm A."/>
            <person name="Schijlen E."/>
            <person name="Sun H."/>
            <person name="van den Burg H.A."/>
            <person name="van Ham R.C.H.J."/>
            <person name="Zhang S."/>
            <person name="Goodwin S.B."/>
            <person name="Grigoriev I.V."/>
            <person name="Collemare J."/>
            <person name="Bradshaw R.E."/>
        </authorList>
    </citation>
    <scope>NUCLEOTIDE SEQUENCE [LARGE SCALE GENOMIC DNA]</scope>
    <source>
        <strain evidence="2">NZE10 / CBS 128990</strain>
    </source>
</reference>
<reference evidence="1 2" key="2">
    <citation type="journal article" date="2012" name="PLoS Pathog.">
        <title>Diverse lifestyles and strategies of plant pathogenesis encoded in the genomes of eighteen Dothideomycetes fungi.</title>
        <authorList>
            <person name="Ohm R.A."/>
            <person name="Feau N."/>
            <person name="Henrissat B."/>
            <person name="Schoch C.L."/>
            <person name="Horwitz B.A."/>
            <person name="Barry K.W."/>
            <person name="Condon B.J."/>
            <person name="Copeland A.C."/>
            <person name="Dhillon B."/>
            <person name="Glaser F."/>
            <person name="Hesse C.N."/>
            <person name="Kosti I."/>
            <person name="LaButti K."/>
            <person name="Lindquist E.A."/>
            <person name="Lucas S."/>
            <person name="Salamov A.A."/>
            <person name="Bradshaw R.E."/>
            <person name="Ciuffetti L."/>
            <person name="Hamelin R.C."/>
            <person name="Kema G.H.J."/>
            <person name="Lawrence C."/>
            <person name="Scott J.A."/>
            <person name="Spatafora J.W."/>
            <person name="Turgeon B.G."/>
            <person name="de Wit P.J.G.M."/>
            <person name="Zhong S."/>
            <person name="Goodwin S.B."/>
            <person name="Grigoriev I.V."/>
        </authorList>
    </citation>
    <scope>NUCLEOTIDE SEQUENCE [LARGE SCALE GENOMIC DNA]</scope>
    <source>
        <strain evidence="2">NZE10 / CBS 128990</strain>
    </source>
</reference>
<sequence>MTSLLHNTGNFRRCDRFPSSSDLQVRMQMQMQSLCFNTLDVLIATSPSTVLSLDDTALHPARRSCAMLVIRGVIWFVRARMALSQPVQPFRVRASLKVLAGRSLLMERYATS</sequence>
<name>N1PCU3_DOTSN</name>
<dbReference type="Proteomes" id="UP000016933">
    <property type="component" value="Unassembled WGS sequence"/>
</dbReference>
<protein>
    <submittedName>
        <fullName evidence="1">Uncharacterized protein</fullName>
    </submittedName>
</protein>
<gene>
    <name evidence="1" type="ORF">DOTSEDRAFT_74684</name>
</gene>